<dbReference type="Gene3D" id="2.60.40.10">
    <property type="entry name" value="Immunoglobulins"/>
    <property type="match status" value="1"/>
</dbReference>
<feature type="chain" id="PRO_5046697081" evidence="1">
    <location>
        <begin position="27"/>
        <end position="344"/>
    </location>
</feature>
<dbReference type="Proteomes" id="UP000647235">
    <property type="component" value="Unassembled WGS sequence"/>
</dbReference>
<dbReference type="EMBL" id="JACOOY010000007">
    <property type="protein sequence ID" value="MBC5665098.1"/>
    <property type="molecule type" value="Genomic_DNA"/>
</dbReference>
<dbReference type="Gene3D" id="2.60.120.380">
    <property type="match status" value="1"/>
</dbReference>
<sequence length="344" mass="38444">MKKKMITFLLTAAMGFAALSPATVQAADNSIATYATESTQGTIKLDPNGRAKYSNKNLIKDAVHCYRFTPKTAGDLKTIVKAGKADVNIRLVEEFSDDVLSKWADRWSTSQEYTQTYSLSKGATYLIEVKNSVSDTSSNPYNVTFQFKGYKETFPENFVNQVEEKYDARTVGLNKTYYGFNGIGSDVDWFKFTVVSKGALVYSGEASKDVYNSNGDHIDNWWLDSLGKGTYYIKISGKGHGGYNFRISDEKAARPKATSVTKLSSGKKSFKVTAKKVTAKGYQVQYSEKSNFKGSKTKTFGSTSYTVKGLKAKKRYYVRVRAYNNYLDHKVYSSWSAKKSVKTK</sequence>
<organism evidence="3 4">
    <name type="scientific">Dorea hominis</name>
    <dbReference type="NCBI Taxonomy" id="2763040"/>
    <lineage>
        <taxon>Bacteria</taxon>
        <taxon>Bacillati</taxon>
        <taxon>Bacillota</taxon>
        <taxon>Clostridia</taxon>
        <taxon>Lachnospirales</taxon>
        <taxon>Lachnospiraceae</taxon>
        <taxon>Dorea</taxon>
    </lineage>
</organism>
<reference evidence="3 4" key="1">
    <citation type="submission" date="2020-08" db="EMBL/GenBank/DDBJ databases">
        <title>Genome public.</title>
        <authorList>
            <person name="Liu C."/>
            <person name="Sun Q."/>
        </authorList>
    </citation>
    <scope>NUCLEOTIDE SEQUENCE [LARGE SCALE GENOMIC DNA]</scope>
    <source>
        <strain evidence="3 4">NSJ-36</strain>
    </source>
</reference>
<evidence type="ECO:0000313" key="4">
    <source>
        <dbReference type="Proteomes" id="UP000647235"/>
    </source>
</evidence>
<proteinExistence type="predicted"/>
<dbReference type="CDD" id="cd00063">
    <property type="entry name" value="FN3"/>
    <property type="match status" value="1"/>
</dbReference>
<feature type="domain" description="Fibronectin type-III" evidence="2">
    <location>
        <begin position="254"/>
        <end position="344"/>
    </location>
</feature>
<evidence type="ECO:0000256" key="1">
    <source>
        <dbReference type="SAM" id="SignalP"/>
    </source>
</evidence>
<feature type="signal peptide" evidence="1">
    <location>
        <begin position="1"/>
        <end position="26"/>
    </location>
</feature>
<accession>A0ABR7EV53</accession>
<dbReference type="SUPFAM" id="SSF49265">
    <property type="entry name" value="Fibronectin type III"/>
    <property type="match status" value="1"/>
</dbReference>
<name>A0ABR7EV53_9FIRM</name>
<dbReference type="InterPro" id="IPR003961">
    <property type="entry name" value="FN3_dom"/>
</dbReference>
<keyword evidence="1" id="KW-0732">Signal</keyword>
<dbReference type="InterPro" id="IPR013783">
    <property type="entry name" value="Ig-like_fold"/>
</dbReference>
<evidence type="ECO:0000313" key="3">
    <source>
        <dbReference type="EMBL" id="MBC5665098.1"/>
    </source>
</evidence>
<dbReference type="Pfam" id="PF00041">
    <property type="entry name" value="fn3"/>
    <property type="match status" value="1"/>
</dbReference>
<gene>
    <name evidence="3" type="ORF">H8S07_07370</name>
</gene>
<dbReference type="InterPro" id="IPR036116">
    <property type="entry name" value="FN3_sf"/>
</dbReference>
<keyword evidence="4" id="KW-1185">Reference proteome</keyword>
<evidence type="ECO:0000259" key="2">
    <source>
        <dbReference type="PROSITE" id="PS50853"/>
    </source>
</evidence>
<comment type="caution">
    <text evidence="3">The sequence shown here is derived from an EMBL/GenBank/DDBJ whole genome shotgun (WGS) entry which is preliminary data.</text>
</comment>
<protein>
    <submittedName>
        <fullName evidence="3">Fibronectin type III domain-containing protein</fullName>
    </submittedName>
</protein>
<dbReference type="PROSITE" id="PS50853">
    <property type="entry name" value="FN3"/>
    <property type="match status" value="1"/>
</dbReference>
<dbReference type="RefSeq" id="WP_118520884.1">
    <property type="nucleotide sequence ID" value="NZ_JACOOY010000007.1"/>
</dbReference>